<name>A0AAD9QH15_ACRCE</name>
<gene>
    <name evidence="1" type="ORF">P5673_016614</name>
</gene>
<sequence>MTMSLHTSHLYEQPSLEATLLLRRVGQHVLWHNELALLEEPLEPKEKELERKNQDALMILIASSENPFVERDCRIMSNLPGFTDKALANSEVIVRDGAALVKMIKPSVEDKTFAEYTSNRFAP</sequence>
<accession>A0AAD9QH15</accession>
<dbReference type="EMBL" id="JARQWQ010000035">
    <property type="protein sequence ID" value="KAK2560811.1"/>
    <property type="molecule type" value="Genomic_DNA"/>
</dbReference>
<evidence type="ECO:0000313" key="1">
    <source>
        <dbReference type="EMBL" id="KAK2560811.1"/>
    </source>
</evidence>
<keyword evidence="2" id="KW-1185">Reference proteome</keyword>
<protein>
    <submittedName>
        <fullName evidence="1">Uncharacterized protein</fullName>
    </submittedName>
</protein>
<dbReference type="AlphaFoldDB" id="A0AAD9QH15"/>
<organism evidence="1 2">
    <name type="scientific">Acropora cervicornis</name>
    <name type="common">Staghorn coral</name>
    <dbReference type="NCBI Taxonomy" id="6130"/>
    <lineage>
        <taxon>Eukaryota</taxon>
        <taxon>Metazoa</taxon>
        <taxon>Cnidaria</taxon>
        <taxon>Anthozoa</taxon>
        <taxon>Hexacorallia</taxon>
        <taxon>Scleractinia</taxon>
        <taxon>Astrocoeniina</taxon>
        <taxon>Acroporidae</taxon>
        <taxon>Acropora</taxon>
    </lineage>
</organism>
<reference evidence="1" key="1">
    <citation type="journal article" date="2023" name="G3 (Bethesda)">
        <title>Whole genome assembly and annotation of the endangered Caribbean coral Acropora cervicornis.</title>
        <authorList>
            <person name="Selwyn J.D."/>
            <person name="Vollmer S.V."/>
        </authorList>
    </citation>
    <scope>NUCLEOTIDE SEQUENCE</scope>
    <source>
        <strain evidence="1">K2</strain>
    </source>
</reference>
<reference evidence="1" key="2">
    <citation type="journal article" date="2023" name="Science">
        <title>Genomic signatures of disease resistance in endangered staghorn corals.</title>
        <authorList>
            <person name="Vollmer S.V."/>
            <person name="Selwyn J.D."/>
            <person name="Despard B.A."/>
            <person name="Roesel C.L."/>
        </authorList>
    </citation>
    <scope>NUCLEOTIDE SEQUENCE</scope>
    <source>
        <strain evidence="1">K2</strain>
    </source>
</reference>
<proteinExistence type="predicted"/>
<evidence type="ECO:0000313" key="2">
    <source>
        <dbReference type="Proteomes" id="UP001249851"/>
    </source>
</evidence>
<dbReference type="Proteomes" id="UP001249851">
    <property type="component" value="Unassembled WGS sequence"/>
</dbReference>
<comment type="caution">
    <text evidence="1">The sequence shown here is derived from an EMBL/GenBank/DDBJ whole genome shotgun (WGS) entry which is preliminary data.</text>
</comment>